<dbReference type="CDD" id="cd18774">
    <property type="entry name" value="PDC2_HK_sensor"/>
    <property type="match status" value="1"/>
</dbReference>
<keyword evidence="3" id="KW-1185">Reference proteome</keyword>
<keyword evidence="1" id="KW-1133">Transmembrane helix</keyword>
<reference evidence="3" key="1">
    <citation type="submission" date="2015-07" db="EMBL/GenBank/DDBJ databases">
        <authorList>
            <person name="Rodrigo-Torres Lidia"/>
            <person name="Arahal R.David."/>
        </authorList>
    </citation>
    <scope>NUCLEOTIDE SEQUENCE [LARGE SCALE GENOMIC DNA]</scope>
    <source>
        <strain evidence="3">CECT 4801</strain>
    </source>
</reference>
<dbReference type="RefSeq" id="WP_055657369.1">
    <property type="nucleotide sequence ID" value="NZ_CXST01000002.1"/>
</dbReference>
<dbReference type="OrthoDB" id="9812260at2"/>
<accession>A0A0M6Y6W4</accession>
<evidence type="ECO:0000256" key="1">
    <source>
        <dbReference type="SAM" id="Phobius"/>
    </source>
</evidence>
<keyword evidence="1" id="KW-0812">Transmembrane</keyword>
<dbReference type="AlphaFoldDB" id="A0A0M6Y6W4"/>
<keyword evidence="1" id="KW-0472">Membrane</keyword>
<feature type="transmembrane region" description="Helical" evidence="1">
    <location>
        <begin position="12"/>
        <end position="36"/>
    </location>
</feature>
<dbReference type="STRING" id="187304.B0E33_08305"/>
<proteinExistence type="predicted"/>
<dbReference type="Gene3D" id="3.30.450.20">
    <property type="entry name" value="PAS domain"/>
    <property type="match status" value="1"/>
</dbReference>
<organism evidence="2 3">
    <name type="scientific">Roseibium aggregatum</name>
    <dbReference type="NCBI Taxonomy" id="187304"/>
    <lineage>
        <taxon>Bacteria</taxon>
        <taxon>Pseudomonadati</taxon>
        <taxon>Pseudomonadota</taxon>
        <taxon>Alphaproteobacteria</taxon>
        <taxon>Hyphomicrobiales</taxon>
        <taxon>Stappiaceae</taxon>
        <taxon>Roseibium</taxon>
    </lineage>
</organism>
<name>A0A0M6Y6W4_9HYPH</name>
<evidence type="ECO:0000313" key="2">
    <source>
        <dbReference type="EMBL" id="CTQ44550.1"/>
    </source>
</evidence>
<dbReference type="EMBL" id="CXST01000002">
    <property type="protein sequence ID" value="CTQ44550.1"/>
    <property type="molecule type" value="Genomic_DNA"/>
</dbReference>
<protein>
    <submittedName>
        <fullName evidence="2">Uncharacterized protein</fullName>
    </submittedName>
</protein>
<feature type="transmembrane region" description="Helical" evidence="1">
    <location>
        <begin position="293"/>
        <end position="316"/>
    </location>
</feature>
<dbReference type="Proteomes" id="UP000048926">
    <property type="component" value="Unassembled WGS sequence"/>
</dbReference>
<sequence>MTEKRARTGYPSLVVAICGFVALGGVIAVLSAWSFVGQRLKESRDAALAEAVSVRARGVGLDFARELHQDWRNLRLVAVEMTGRGEPAVRTALDLIVAEKERISWAGLASVDGKVLTASSGMLEGADVSSRPWFTNGLGGDFAGDVHPAVLLAELLPLIGNEPRRFLDMATPVTDEFGSVEGVLAFHINHHWVEQYLSETAHSMGLDVYVIDRTGNIVARTDGLSEPIDKLQSFRSAMTGARQTGVEKWPDGATYFTTVIPVLGYADLPAFGWSMVARINNTAHPIGEFTSLFIVYFVTLGIVLAALTALFILIFVRPFRKLAKTARAVMRGEDIYPYEARTTAEASVLSAAVARLQNKMQP</sequence>
<evidence type="ECO:0000313" key="3">
    <source>
        <dbReference type="Proteomes" id="UP000048926"/>
    </source>
</evidence>
<gene>
    <name evidence="2" type="ORF">LAL4801_02994</name>
</gene>